<evidence type="ECO:0000259" key="2">
    <source>
        <dbReference type="PROSITE" id="PS51841"/>
    </source>
</evidence>
<feature type="region of interest" description="Disordered" evidence="1">
    <location>
        <begin position="151"/>
        <end position="172"/>
    </location>
</feature>
<protein>
    <recommendedName>
        <fullName evidence="2">LTD domain-containing protein</fullName>
    </recommendedName>
</protein>
<dbReference type="OrthoDB" id="206475at2157"/>
<evidence type="ECO:0000256" key="1">
    <source>
        <dbReference type="SAM" id="MobiDB-lite"/>
    </source>
</evidence>
<accession>L0K0T0</accession>
<dbReference type="InterPro" id="IPR013783">
    <property type="entry name" value="Ig-like_fold"/>
</dbReference>
<dbReference type="Gene3D" id="2.60.40.1260">
    <property type="entry name" value="Lamin Tail domain"/>
    <property type="match status" value="1"/>
</dbReference>
<dbReference type="SUPFAM" id="SSF74853">
    <property type="entry name" value="Lamin A/C globular tail domain"/>
    <property type="match status" value="1"/>
</dbReference>
<dbReference type="AlphaFoldDB" id="L0K0T0"/>
<name>L0K0T0_9EURY</name>
<dbReference type="Gene3D" id="2.60.40.10">
    <property type="entry name" value="Immunoglobulins"/>
    <property type="match status" value="1"/>
</dbReference>
<gene>
    <name evidence="3" type="ORF">Natoc_1938</name>
</gene>
<feature type="region of interest" description="Disordered" evidence="1">
    <location>
        <begin position="419"/>
        <end position="489"/>
    </location>
</feature>
<keyword evidence="4" id="KW-1185">Reference proteome</keyword>
<feature type="compositionally biased region" description="Acidic residues" evidence="1">
    <location>
        <begin position="151"/>
        <end position="170"/>
    </location>
</feature>
<dbReference type="KEGG" id="nou:Natoc_1938"/>
<dbReference type="eggNOG" id="arCOG08231">
    <property type="taxonomic scope" value="Archaea"/>
</dbReference>
<feature type="compositionally biased region" description="Acidic residues" evidence="1">
    <location>
        <begin position="422"/>
        <end position="471"/>
    </location>
</feature>
<dbReference type="eggNOG" id="arCOG03256">
    <property type="taxonomic scope" value="Archaea"/>
</dbReference>
<dbReference type="PROSITE" id="PS51841">
    <property type="entry name" value="LTD"/>
    <property type="match status" value="1"/>
</dbReference>
<dbReference type="HOGENOM" id="CLU_481145_0_0_2"/>
<dbReference type="InterPro" id="IPR036415">
    <property type="entry name" value="Lamin_tail_dom_sf"/>
</dbReference>
<reference evidence="3 4" key="1">
    <citation type="submission" date="2012-11" db="EMBL/GenBank/DDBJ databases">
        <title>FINISHED of Natronococcus occultus SP4, DSM 3396.</title>
        <authorList>
            <consortium name="DOE Joint Genome Institute"/>
            <person name="Eisen J."/>
            <person name="Huntemann M."/>
            <person name="Wei C.-L."/>
            <person name="Han J."/>
            <person name="Detter J.C."/>
            <person name="Han C."/>
            <person name="Tapia R."/>
            <person name="Chen A."/>
            <person name="Kyrpides N."/>
            <person name="Mavromatis K."/>
            <person name="Markowitz V."/>
            <person name="Szeto E."/>
            <person name="Ivanova N."/>
            <person name="Mikhailova N."/>
            <person name="Ovchinnikova G."/>
            <person name="Pagani I."/>
            <person name="Pati A."/>
            <person name="Goodwin L."/>
            <person name="Nordberg H.P."/>
            <person name="Cantor M.N."/>
            <person name="Hua S.X."/>
            <person name="Woyke T."/>
            <person name="Eisen J."/>
            <person name="Klenk H.-P."/>
            <person name="Klenk H.-P."/>
        </authorList>
    </citation>
    <scope>NUCLEOTIDE SEQUENCE [LARGE SCALE GENOMIC DNA]</scope>
    <source>
        <strain evidence="3 4">SP4</strain>
    </source>
</reference>
<evidence type="ECO:0000313" key="3">
    <source>
        <dbReference type="EMBL" id="AGB37728.1"/>
    </source>
</evidence>
<dbReference type="EMBL" id="CP003929">
    <property type="protein sequence ID" value="AGB37728.1"/>
    <property type="molecule type" value="Genomic_DNA"/>
</dbReference>
<sequence>MAIALGADMKLNRRNFVVGAGSTVAVAGLSSTAGADDSIPVEIVNVYPVEDVVILENTGDETVDLSGYQMDWGIDVDEDQTDPIPDGTTIGAGGQLSVWTGFESERVDSIEADVVVGDHDWGRINADEPNTLGLRTPGGEIVAETDDTVADDPAYDANEYDEEPEDDVDEEPVRQDVEFEYRYTYEGGDDSELDDRLELSSAEFYYEESDEFQDSCYIDFDLENLTDTEEMTVYLAGSVTSEDGETEYSYEDIVVPEPGETLSAGLRFPECIEADGGEGHVHASVTRIEEVEEADDEDEKEPEDERLDIKFEYQYDLEQWDDKYLEQRLELRNGEAYIREMPNRDYNYCYITGEVENLTDDEDIHYYISGRLGDRPTYESSTSIEAGETSELHLEVIECPNDFDPDHASIRAWAPYVGEPHEEPEDYEPEDDEDEDADADEETPEDEHEEEDDVDEDPDEEETDDTDEEPEKADLDIDVSVSAPSDRDGDAKFRVTVRNHGGESANPTLCLDVGGVTRSGTIQVGAGGCQTKRFSVSHSELSAGTHSWKVWTTTEDEKTTGTLTIC</sequence>
<feature type="domain" description="LTD" evidence="2">
    <location>
        <begin position="23"/>
        <end position="151"/>
    </location>
</feature>
<dbReference type="GeneID" id="14405022"/>
<organism evidence="3 4">
    <name type="scientific">Natronococcus occultus SP4</name>
    <dbReference type="NCBI Taxonomy" id="694430"/>
    <lineage>
        <taxon>Archaea</taxon>
        <taxon>Methanobacteriati</taxon>
        <taxon>Methanobacteriota</taxon>
        <taxon>Stenosarchaea group</taxon>
        <taxon>Halobacteria</taxon>
        <taxon>Halobacteriales</taxon>
        <taxon>Natrialbaceae</taxon>
        <taxon>Natronococcus</taxon>
    </lineage>
</organism>
<dbReference type="RefSeq" id="WP_015321172.1">
    <property type="nucleotide sequence ID" value="NC_019974.1"/>
</dbReference>
<dbReference type="InterPro" id="IPR001322">
    <property type="entry name" value="Lamin_tail_dom"/>
</dbReference>
<evidence type="ECO:0000313" key="4">
    <source>
        <dbReference type="Proteomes" id="UP000010878"/>
    </source>
</evidence>
<dbReference type="Proteomes" id="UP000010878">
    <property type="component" value="Chromosome"/>
</dbReference>
<proteinExistence type="predicted"/>